<evidence type="ECO:0000259" key="2">
    <source>
        <dbReference type="Pfam" id="PF02714"/>
    </source>
</evidence>
<gene>
    <name evidence="4" type="ORF">LTR16_011689</name>
</gene>
<accession>A0ABR0M126</accession>
<evidence type="ECO:0000313" key="4">
    <source>
        <dbReference type="EMBL" id="KAK5276125.1"/>
    </source>
</evidence>
<dbReference type="Pfam" id="PF14703">
    <property type="entry name" value="PHM7_cyt"/>
    <property type="match status" value="1"/>
</dbReference>
<dbReference type="InterPro" id="IPR003864">
    <property type="entry name" value="CSC1/OSCA1-like_7TM"/>
</dbReference>
<feature type="transmembrane region" description="Helical" evidence="1">
    <location>
        <begin position="104"/>
        <end position="124"/>
    </location>
</feature>
<protein>
    <recommendedName>
        <fullName evidence="6">RRM domain-containing protein</fullName>
    </recommendedName>
</protein>
<dbReference type="InterPro" id="IPR045122">
    <property type="entry name" value="Csc1-like"/>
</dbReference>
<feature type="domain" description="CSC1/OSCA1-like cytosolic" evidence="3">
    <location>
        <begin position="1"/>
        <end position="44"/>
    </location>
</feature>
<dbReference type="PANTHER" id="PTHR13018:SF149">
    <property type="entry name" value="DOMAIN PROTEIN, PUTATIVE (AFU_ORTHOLOGUE AFUA_3G11660)-RELATED"/>
    <property type="match status" value="1"/>
</dbReference>
<keyword evidence="5" id="KW-1185">Reference proteome</keyword>
<sequence>MPYGFVSYNSIENAHTLAHAAKNKHPQGTTIVLAPKPQDLIWKNLPLAKKQRRWGRFINNVWFVVLTVAWIAPNALSAVFLSNLGHLGQVWPAFQTQLRKNPTWWAIVQGVVSPAVTSLFYFYLPAVFRRLSIRSGDL</sequence>
<reference evidence="4 5" key="1">
    <citation type="submission" date="2023-08" db="EMBL/GenBank/DDBJ databases">
        <title>Black Yeasts Isolated from many extreme environments.</title>
        <authorList>
            <person name="Coleine C."/>
            <person name="Stajich J.E."/>
            <person name="Selbmann L."/>
        </authorList>
    </citation>
    <scope>NUCLEOTIDE SEQUENCE [LARGE SCALE GENOMIC DNA]</scope>
    <source>
        <strain evidence="4 5">CCFEE 536</strain>
    </source>
</reference>
<feature type="non-terminal residue" evidence="4">
    <location>
        <position position="138"/>
    </location>
</feature>
<dbReference type="EMBL" id="JAVRRA010003715">
    <property type="protein sequence ID" value="KAK5276125.1"/>
    <property type="molecule type" value="Genomic_DNA"/>
</dbReference>
<evidence type="ECO:0000256" key="1">
    <source>
        <dbReference type="SAM" id="Phobius"/>
    </source>
</evidence>
<proteinExistence type="predicted"/>
<evidence type="ECO:0000313" key="5">
    <source>
        <dbReference type="Proteomes" id="UP001357485"/>
    </source>
</evidence>
<keyword evidence="1" id="KW-1133">Transmembrane helix</keyword>
<keyword evidence="1" id="KW-0812">Transmembrane</keyword>
<dbReference type="Proteomes" id="UP001357485">
    <property type="component" value="Unassembled WGS sequence"/>
</dbReference>
<organism evidence="4 5">
    <name type="scientific">Cryomyces antarcticus</name>
    <dbReference type="NCBI Taxonomy" id="329879"/>
    <lineage>
        <taxon>Eukaryota</taxon>
        <taxon>Fungi</taxon>
        <taxon>Dikarya</taxon>
        <taxon>Ascomycota</taxon>
        <taxon>Pezizomycotina</taxon>
        <taxon>Dothideomycetes</taxon>
        <taxon>Dothideomycetes incertae sedis</taxon>
        <taxon>Cryomyces</taxon>
    </lineage>
</organism>
<feature type="transmembrane region" description="Helical" evidence="1">
    <location>
        <begin position="61"/>
        <end position="84"/>
    </location>
</feature>
<dbReference type="InterPro" id="IPR027815">
    <property type="entry name" value="CSC1/OSCA1-like_cyt"/>
</dbReference>
<dbReference type="Pfam" id="PF02714">
    <property type="entry name" value="RSN1_7TM"/>
    <property type="match status" value="1"/>
</dbReference>
<comment type="caution">
    <text evidence="4">The sequence shown here is derived from an EMBL/GenBank/DDBJ whole genome shotgun (WGS) entry which is preliminary data.</text>
</comment>
<dbReference type="PANTHER" id="PTHR13018">
    <property type="entry name" value="PROBABLE MEMBRANE PROTEIN DUF221-RELATED"/>
    <property type="match status" value="1"/>
</dbReference>
<evidence type="ECO:0008006" key="6">
    <source>
        <dbReference type="Google" id="ProtNLM"/>
    </source>
</evidence>
<keyword evidence="1" id="KW-0472">Membrane</keyword>
<feature type="domain" description="CSC1/OSCA1-like 7TM region" evidence="2">
    <location>
        <begin position="56"/>
        <end position="137"/>
    </location>
</feature>
<name>A0ABR0M126_9PEZI</name>
<evidence type="ECO:0000259" key="3">
    <source>
        <dbReference type="Pfam" id="PF14703"/>
    </source>
</evidence>